<evidence type="ECO:0000313" key="3">
    <source>
        <dbReference type="Proteomes" id="UP000298159"/>
    </source>
</evidence>
<dbReference type="GO" id="GO:0006355">
    <property type="term" value="P:regulation of DNA-templated transcription"/>
    <property type="evidence" value="ECO:0007669"/>
    <property type="project" value="InterPro"/>
</dbReference>
<dbReference type="InterPro" id="IPR028978">
    <property type="entry name" value="Chorismate_lyase_/UTRA_dom_sf"/>
</dbReference>
<keyword evidence="3" id="KW-1185">Reference proteome</keyword>
<evidence type="ECO:0000259" key="1">
    <source>
        <dbReference type="Pfam" id="PF07702"/>
    </source>
</evidence>
<protein>
    <submittedName>
        <fullName evidence="2">UTRA domain-containing protein</fullName>
    </submittedName>
</protein>
<organism evidence="2 3">
    <name type="scientific">Streptomyces bauhiniae</name>
    <dbReference type="NCBI Taxonomy" id="2340725"/>
    <lineage>
        <taxon>Bacteria</taxon>
        <taxon>Bacillati</taxon>
        <taxon>Actinomycetota</taxon>
        <taxon>Actinomycetes</taxon>
        <taxon>Kitasatosporales</taxon>
        <taxon>Streptomycetaceae</taxon>
        <taxon>Streptomyces</taxon>
    </lineage>
</organism>
<reference evidence="2 3" key="1">
    <citation type="submission" date="2019-04" db="EMBL/GenBank/DDBJ databases">
        <title>Streptomyces sp. nov. Bv016 isolated from bark of Buahinia variegata.</title>
        <authorList>
            <person name="Kanchanasin P."/>
            <person name="Tanasupawat S."/>
            <person name="Yuki M."/>
            <person name="Kudo T."/>
        </authorList>
    </citation>
    <scope>NUCLEOTIDE SEQUENCE [LARGE SCALE GENOMIC DNA]</scope>
    <source>
        <strain evidence="2 3">Bv016</strain>
    </source>
</reference>
<dbReference type="AlphaFoldDB" id="A0A4Z1DG79"/>
<name>A0A4Z1DG79_9ACTN</name>
<dbReference type="Pfam" id="PF07702">
    <property type="entry name" value="UTRA"/>
    <property type="match status" value="1"/>
</dbReference>
<sequence>MYRRVRLRAAPCRKPQTLGGQAGPVVHICRSRKQVTVCAEVAPDHVSAVMDLGDDEQVCVRRRRFVLAGKPVLLAPSYLPMSLVAGSAITQEETGPGGTYARLAKLGYKPVHFLSRMPSKDEVSRLTMNHTRSTVYGSTAHGTGAGGAWCPRK</sequence>
<comment type="caution">
    <text evidence="2">The sequence shown here is derived from an EMBL/GenBank/DDBJ whole genome shotgun (WGS) entry which is preliminary data.</text>
</comment>
<gene>
    <name evidence="2" type="ORF">E5083_03785</name>
</gene>
<proteinExistence type="predicted"/>
<dbReference type="Gene3D" id="3.40.1410.10">
    <property type="entry name" value="Chorismate lyase-like"/>
    <property type="match status" value="1"/>
</dbReference>
<dbReference type="GO" id="GO:0003677">
    <property type="term" value="F:DNA binding"/>
    <property type="evidence" value="ECO:0007669"/>
    <property type="project" value="InterPro"/>
</dbReference>
<accession>A0A4Z1DG79</accession>
<dbReference type="InterPro" id="IPR011663">
    <property type="entry name" value="UTRA"/>
</dbReference>
<dbReference type="SUPFAM" id="SSF64288">
    <property type="entry name" value="Chorismate lyase-like"/>
    <property type="match status" value="1"/>
</dbReference>
<dbReference type="Proteomes" id="UP000298159">
    <property type="component" value="Unassembled WGS sequence"/>
</dbReference>
<evidence type="ECO:0000313" key="2">
    <source>
        <dbReference type="EMBL" id="TGN81638.1"/>
    </source>
</evidence>
<dbReference type="GeneID" id="95446717"/>
<dbReference type="EMBL" id="SRRT01000001">
    <property type="protein sequence ID" value="TGN81638.1"/>
    <property type="molecule type" value="Genomic_DNA"/>
</dbReference>
<feature type="domain" description="UbiC transcription regulator-associated" evidence="1">
    <location>
        <begin position="36"/>
        <end position="116"/>
    </location>
</feature>
<dbReference type="RefSeq" id="WP_135784129.1">
    <property type="nucleotide sequence ID" value="NZ_SRRT01000001.1"/>
</dbReference>